<dbReference type="AlphaFoldDB" id="A0A0M3WRK8"/>
<evidence type="ECO:0000313" key="1">
    <source>
        <dbReference type="EMBL" id="AKO69631.1"/>
    </source>
</evidence>
<sequence>MRPLPCWNSAPPEGFVMSGEYALPPPGLSDAGGINLGPVLDPPFSDAPDFRAHVQSVTTTPVTVQDAEPIIDEAGSRRAVELALRSEDVSGELAGRRHEVIGVGSEAADRETQYPLVIIFDYTENVAVEAAVDLGTGRVREVRRRRYQPQLSASEERQAIELVRQGGRLSEYEDQLGSGAGILVEDVDFRSPRHGHRLVDLRFGPRTRRLPIAFAVVDLTDRDVVRAGPVPDVHGGVS</sequence>
<organism evidence="1">
    <name type="scientific">Kitasatospora phosalacinea</name>
    <dbReference type="NCBI Taxonomy" id="2065"/>
    <lineage>
        <taxon>Bacteria</taxon>
        <taxon>Bacillati</taxon>
        <taxon>Actinomycetota</taxon>
        <taxon>Actinomycetes</taxon>
        <taxon>Kitasatosporales</taxon>
        <taxon>Streptomycetaceae</taxon>
        <taxon>Kitasatospora</taxon>
    </lineage>
</organism>
<protein>
    <submittedName>
        <fullName evidence="1">Uncharacterized protein</fullName>
    </submittedName>
</protein>
<dbReference type="EMBL" id="KP185121">
    <property type="protein sequence ID" value="AKO69631.1"/>
    <property type="molecule type" value="Genomic_DNA"/>
</dbReference>
<name>A0A0M3WRK8_9ACTN</name>
<accession>A0A0M3WRK8</accession>
<proteinExistence type="predicted"/>
<reference evidence="1" key="1">
    <citation type="journal article" date="2015" name="J. Antibiot.">
        <title>Conserved biosynthetic pathways for phosalacine, bialaphos and newly discovered phosphonic acid natural products.</title>
        <authorList>
            <person name="Blodgett J.A.V."/>
            <person name="Zhang J.K."/>
            <person name="Yu X."/>
            <person name="Metcalf W.W."/>
        </authorList>
    </citation>
    <scope>NUCLEOTIDE SEQUENCE</scope>
    <source>
        <strain evidence="1">NRRL B-16230</strain>
    </source>
</reference>